<evidence type="ECO:0000256" key="11">
    <source>
        <dbReference type="ARBA" id="ARBA00025198"/>
    </source>
</evidence>
<keyword evidence="5 13" id="KW-0812">Transmembrane</keyword>
<dbReference type="GO" id="GO:0012505">
    <property type="term" value="C:endomembrane system"/>
    <property type="evidence" value="ECO:0007669"/>
    <property type="project" value="UniProtKB-SubCell"/>
</dbReference>
<reference evidence="16 17" key="1">
    <citation type="submission" date="2015-08" db="EMBL/GenBank/DDBJ databases">
        <title>The complete genome sequence of Bacillus beveridgei MLTeJB.</title>
        <authorList>
            <person name="Hanson T.E."/>
            <person name="Mesa C."/>
            <person name="Basesman S.M."/>
            <person name="Oremland R.S."/>
        </authorList>
    </citation>
    <scope>NUCLEOTIDE SEQUENCE [LARGE SCALE GENOMIC DNA]</scope>
    <source>
        <strain evidence="16 17">MLTeJB</strain>
    </source>
</reference>
<keyword evidence="17" id="KW-1185">Reference proteome</keyword>
<dbReference type="InterPro" id="IPR050059">
    <property type="entry name" value="ATP_synthase_B_chain"/>
</dbReference>
<keyword evidence="7 13" id="KW-1133">Transmembrane helix</keyword>
<dbReference type="AlphaFoldDB" id="A0A1D7QRF4"/>
<gene>
    <name evidence="13 16" type="primary">atpF</name>
    <name evidence="16" type="ORF">BBEV_0184</name>
</gene>
<evidence type="ECO:0000256" key="1">
    <source>
        <dbReference type="ARBA" id="ARBA00005513"/>
    </source>
</evidence>
<dbReference type="Gene3D" id="1.20.5.620">
    <property type="entry name" value="F1F0 ATP synthase subunit B, membrane domain"/>
    <property type="match status" value="1"/>
</dbReference>
<dbReference type="InterPro" id="IPR028987">
    <property type="entry name" value="ATP_synth_B-like_membr_sf"/>
</dbReference>
<keyword evidence="3 13" id="KW-1003">Cell membrane</keyword>
<evidence type="ECO:0000256" key="10">
    <source>
        <dbReference type="ARBA" id="ARBA00023310"/>
    </source>
</evidence>
<dbReference type="PANTHER" id="PTHR33445">
    <property type="entry name" value="ATP SYNTHASE SUBUNIT B', CHLOROPLASTIC"/>
    <property type="match status" value="1"/>
</dbReference>
<keyword evidence="9 13" id="KW-0472">Membrane</keyword>
<evidence type="ECO:0000256" key="4">
    <source>
        <dbReference type="ARBA" id="ARBA00022547"/>
    </source>
</evidence>
<evidence type="ECO:0000256" key="2">
    <source>
        <dbReference type="ARBA" id="ARBA00022448"/>
    </source>
</evidence>
<feature type="coiled-coil region" evidence="15">
    <location>
        <begin position="35"/>
        <end position="127"/>
    </location>
</feature>
<evidence type="ECO:0000256" key="6">
    <source>
        <dbReference type="ARBA" id="ARBA00022781"/>
    </source>
</evidence>
<dbReference type="GO" id="GO:0046961">
    <property type="term" value="F:proton-transporting ATPase activity, rotational mechanism"/>
    <property type="evidence" value="ECO:0007669"/>
    <property type="project" value="TreeGrafter"/>
</dbReference>
<dbReference type="GO" id="GO:0016787">
    <property type="term" value="F:hydrolase activity"/>
    <property type="evidence" value="ECO:0007669"/>
    <property type="project" value="UniProtKB-KW"/>
</dbReference>
<dbReference type="InterPro" id="IPR005864">
    <property type="entry name" value="ATP_synth_F0_bsu_bac"/>
</dbReference>
<dbReference type="Proteomes" id="UP000094463">
    <property type="component" value="Chromosome"/>
</dbReference>
<evidence type="ECO:0000256" key="14">
    <source>
        <dbReference type="RuleBase" id="RU003848"/>
    </source>
</evidence>
<sequence>MFDVMEIEWLNAAYQILAFLFLMWLLKRYAFGPIMDMMEKREKHVADQIKSAEKNRDEAEQYLKEQREAIQTARQEAKEIVENAKKMSDQQAKDIVENARNESDRLKENAKAEINTEKEQAINALREQVSTLSVLVASKVIEKELDEKEQEKLIQDTLKEVGGDL</sequence>
<keyword evidence="2 13" id="KW-0813">Transport</keyword>
<comment type="function">
    <text evidence="11 13">F(1)F(0) ATP synthase produces ATP from ADP in the presence of a proton or sodium gradient. F-type ATPases consist of two structural domains, F(1) containing the extramembraneous catalytic core and F(0) containing the membrane proton channel, linked together by a central stalk and a peripheral stalk. During catalysis, ATP synthesis in the catalytic domain of F(1) is coupled via a rotary mechanism of the central stalk subunits to proton translocation.</text>
</comment>
<dbReference type="GO" id="GO:0005886">
    <property type="term" value="C:plasma membrane"/>
    <property type="evidence" value="ECO:0007669"/>
    <property type="project" value="UniProtKB-SubCell"/>
</dbReference>
<evidence type="ECO:0000256" key="8">
    <source>
        <dbReference type="ARBA" id="ARBA00023065"/>
    </source>
</evidence>
<dbReference type="GO" id="GO:0046933">
    <property type="term" value="F:proton-transporting ATP synthase activity, rotational mechanism"/>
    <property type="evidence" value="ECO:0007669"/>
    <property type="project" value="UniProtKB-UniRule"/>
</dbReference>
<dbReference type="Pfam" id="PF00430">
    <property type="entry name" value="ATP-synt_B"/>
    <property type="match status" value="1"/>
</dbReference>
<comment type="subunit">
    <text evidence="13">F-type ATPases have 2 components, F(1) - the catalytic core - and F(0) - the membrane proton channel. F(1) has five subunits: alpha(3), beta(3), gamma(1), delta(1), epsilon(1). F(0) has three main subunits: a(1), b(2) and c(10-14). The alpha and beta chains form an alternating ring which encloses part of the gamma chain. F(1) is attached to F(0) by a central stalk formed by the gamma and epsilon chains, while a peripheral stalk is formed by the delta and b chains.</text>
</comment>
<dbReference type="STRING" id="632773.BBEV_0184"/>
<dbReference type="KEGG" id="bbev:BBEV_0184"/>
<evidence type="ECO:0000256" key="3">
    <source>
        <dbReference type="ARBA" id="ARBA00022475"/>
    </source>
</evidence>
<comment type="subcellular location">
    <subcellularLocation>
        <location evidence="13">Cell membrane</location>
        <topology evidence="13">Single-pass membrane protein</topology>
    </subcellularLocation>
    <subcellularLocation>
        <location evidence="12">Endomembrane system</location>
        <topology evidence="12">Single-pass membrane protein</topology>
    </subcellularLocation>
</comment>
<evidence type="ECO:0000256" key="15">
    <source>
        <dbReference type="SAM" id="Coils"/>
    </source>
</evidence>
<dbReference type="PATRIC" id="fig|632773.3.peg.197"/>
<evidence type="ECO:0000313" key="16">
    <source>
        <dbReference type="EMBL" id="AOM81579.1"/>
    </source>
</evidence>
<comment type="function">
    <text evidence="13">Component of the F(0) channel, it forms part of the peripheral stalk, linking F(1) to F(0).</text>
</comment>
<keyword evidence="15" id="KW-0175">Coiled coil</keyword>
<dbReference type="PANTHER" id="PTHR33445:SF1">
    <property type="entry name" value="ATP SYNTHASE SUBUNIT B"/>
    <property type="match status" value="1"/>
</dbReference>
<proteinExistence type="inferred from homology"/>
<dbReference type="GO" id="GO:0045259">
    <property type="term" value="C:proton-transporting ATP synthase complex"/>
    <property type="evidence" value="ECO:0007669"/>
    <property type="project" value="UniProtKB-KW"/>
</dbReference>
<dbReference type="RefSeq" id="WP_157100883.1">
    <property type="nucleotide sequence ID" value="NZ_CP012502.1"/>
</dbReference>
<name>A0A1D7QRF4_9BACI</name>
<keyword evidence="10 13" id="KW-0066">ATP synthesis</keyword>
<keyword evidence="8 13" id="KW-0406">Ion transport</keyword>
<keyword evidence="4 13" id="KW-0138">CF(0)</keyword>
<evidence type="ECO:0000256" key="7">
    <source>
        <dbReference type="ARBA" id="ARBA00022989"/>
    </source>
</evidence>
<accession>A0A1D7QRF4</accession>
<comment type="similarity">
    <text evidence="1 13 14">Belongs to the ATPase B chain family.</text>
</comment>
<evidence type="ECO:0000256" key="13">
    <source>
        <dbReference type="HAMAP-Rule" id="MF_01398"/>
    </source>
</evidence>
<evidence type="ECO:0000313" key="17">
    <source>
        <dbReference type="Proteomes" id="UP000094463"/>
    </source>
</evidence>
<dbReference type="OrthoDB" id="282095at2"/>
<dbReference type="EMBL" id="CP012502">
    <property type="protein sequence ID" value="AOM81579.1"/>
    <property type="molecule type" value="Genomic_DNA"/>
</dbReference>
<dbReference type="CDD" id="cd06503">
    <property type="entry name" value="ATP-synt_Fo_b"/>
    <property type="match status" value="1"/>
</dbReference>
<evidence type="ECO:0000256" key="5">
    <source>
        <dbReference type="ARBA" id="ARBA00022692"/>
    </source>
</evidence>
<dbReference type="NCBIfam" id="TIGR01144">
    <property type="entry name" value="ATP_synt_b"/>
    <property type="match status" value="1"/>
</dbReference>
<dbReference type="SUPFAM" id="SSF81573">
    <property type="entry name" value="F1F0 ATP synthase subunit B, membrane domain"/>
    <property type="match status" value="1"/>
</dbReference>
<evidence type="ECO:0000256" key="9">
    <source>
        <dbReference type="ARBA" id="ARBA00023136"/>
    </source>
</evidence>
<keyword evidence="16" id="KW-0378">Hydrolase</keyword>
<dbReference type="HAMAP" id="MF_01398">
    <property type="entry name" value="ATP_synth_b_bprime"/>
    <property type="match status" value="1"/>
</dbReference>
<feature type="transmembrane region" description="Helical" evidence="13">
    <location>
        <begin position="12"/>
        <end position="31"/>
    </location>
</feature>
<protein>
    <recommendedName>
        <fullName evidence="13">ATP synthase subunit b</fullName>
    </recommendedName>
    <alternativeName>
        <fullName evidence="13">ATP synthase F(0) sector subunit b</fullName>
    </alternativeName>
    <alternativeName>
        <fullName evidence="13">ATPase subunit I</fullName>
    </alternativeName>
    <alternativeName>
        <fullName evidence="13">F-type ATPase subunit b</fullName>
        <shortName evidence="13">F-ATPase subunit b</shortName>
    </alternativeName>
</protein>
<keyword evidence="6 13" id="KW-0375">Hydrogen ion transport</keyword>
<evidence type="ECO:0000256" key="12">
    <source>
        <dbReference type="ARBA" id="ARBA00037847"/>
    </source>
</evidence>
<dbReference type="InterPro" id="IPR002146">
    <property type="entry name" value="ATP_synth_b/b'su_bac/chlpt"/>
</dbReference>
<organism evidence="16 17">
    <name type="scientific">Salisediminibacterium beveridgei</name>
    <dbReference type="NCBI Taxonomy" id="632773"/>
    <lineage>
        <taxon>Bacteria</taxon>
        <taxon>Bacillati</taxon>
        <taxon>Bacillota</taxon>
        <taxon>Bacilli</taxon>
        <taxon>Bacillales</taxon>
        <taxon>Bacillaceae</taxon>
        <taxon>Salisediminibacterium</taxon>
    </lineage>
</organism>